<dbReference type="RefSeq" id="WP_143892047.1">
    <property type="nucleotide sequence ID" value="NZ_CP041666.1"/>
</dbReference>
<evidence type="ECO:0000313" key="5">
    <source>
        <dbReference type="EMBL" id="QDP39297.1"/>
    </source>
</evidence>
<dbReference type="PANTHER" id="PTHR12526">
    <property type="entry name" value="GLYCOSYLTRANSFERASE"/>
    <property type="match status" value="1"/>
</dbReference>
<evidence type="ECO:0000256" key="1">
    <source>
        <dbReference type="ARBA" id="ARBA00022676"/>
    </source>
</evidence>
<dbReference type="SUPFAM" id="SSF53756">
    <property type="entry name" value="UDP-Glycosyltransferase/glycogen phosphorylase"/>
    <property type="match status" value="1"/>
</dbReference>
<evidence type="ECO:0000256" key="2">
    <source>
        <dbReference type="ARBA" id="ARBA00022679"/>
    </source>
</evidence>
<dbReference type="Pfam" id="PF13439">
    <property type="entry name" value="Glyco_transf_4"/>
    <property type="match status" value="1"/>
</dbReference>
<accession>A0A516KD67</accession>
<proteinExistence type="predicted"/>
<dbReference type="InterPro" id="IPR028098">
    <property type="entry name" value="Glyco_trans_4-like_N"/>
</dbReference>
<dbReference type="EMBL" id="CP041666">
    <property type="protein sequence ID" value="QDP39297.1"/>
    <property type="molecule type" value="Genomic_DNA"/>
</dbReference>
<dbReference type="AlphaFoldDB" id="A0A516KD67"/>
<evidence type="ECO:0000313" key="6">
    <source>
        <dbReference type="Proteomes" id="UP000315215"/>
    </source>
</evidence>
<organism evidence="5 6">
    <name type="scientific">Radiobacillus deserti</name>
    <dbReference type="NCBI Taxonomy" id="2594883"/>
    <lineage>
        <taxon>Bacteria</taxon>
        <taxon>Bacillati</taxon>
        <taxon>Bacillota</taxon>
        <taxon>Bacilli</taxon>
        <taxon>Bacillales</taxon>
        <taxon>Bacillaceae</taxon>
        <taxon>Radiobacillus</taxon>
    </lineage>
</organism>
<keyword evidence="1" id="KW-0328">Glycosyltransferase</keyword>
<feature type="domain" description="Glycosyltransferase subfamily 4-like N-terminal" evidence="3">
    <location>
        <begin position="24"/>
        <end position="188"/>
    </location>
</feature>
<keyword evidence="6" id="KW-1185">Reference proteome</keyword>
<sequence length="395" mass="45082">MPKKVCMLLRDLSFLEPRIFECEAQSLIRHGYEVVIIAPRKKRFLFDIDGSPITDRFREKVFKHRGVKVVTFDKERESNKLLTDPLYQLGLKEKADVYHVYEFASLQCGKRIKKLLNARHRNLHVHLIYDSSSFITDQQLLRTVYKQKWEAMFIESLKEVDSIIAVSDSMKAWFLAIDPLLPVEVIYNSPPLATSFQIKGGEAPPLVVAHEGRLTKAALQPIYEITDSCQRAFDFQFKIIGGLGYGETASVPTHLERKINNLGWVPYSAQPSSMKDVDIGLVGLESSIHVFSMPSNLFNYLSNGIPVIVNNGSDLKKLVQTFQCGLVINSQNPTSVEYVKGIAHLYLNKEKLREMSLNARRAMENTFSWGHMEKRLIQVYKSFESNQTATVYLLS</sequence>
<reference evidence="5 6" key="1">
    <citation type="submission" date="2019-07" db="EMBL/GenBank/DDBJ databases">
        <authorList>
            <person name="Li J."/>
        </authorList>
    </citation>
    <scope>NUCLEOTIDE SEQUENCE [LARGE SCALE GENOMIC DNA]</scope>
    <source>
        <strain evidence="5 6">TKL69</strain>
    </source>
</reference>
<dbReference type="Pfam" id="PF13524">
    <property type="entry name" value="Glyco_trans_1_2"/>
    <property type="match status" value="1"/>
</dbReference>
<dbReference type="GO" id="GO:0016757">
    <property type="term" value="F:glycosyltransferase activity"/>
    <property type="evidence" value="ECO:0007669"/>
    <property type="project" value="UniProtKB-KW"/>
</dbReference>
<protein>
    <submittedName>
        <fullName evidence="5">Glycosyltransferase family 4 protein</fullName>
    </submittedName>
</protein>
<name>A0A516KD67_9BACI</name>
<gene>
    <name evidence="5" type="ORF">FN924_03265</name>
</gene>
<dbReference type="OrthoDB" id="9813214at2"/>
<dbReference type="PANTHER" id="PTHR12526:SF629">
    <property type="entry name" value="TEICHURONIC ACID BIOSYNTHESIS GLYCOSYLTRANSFERASE TUAH-RELATED"/>
    <property type="match status" value="1"/>
</dbReference>
<dbReference type="KEGG" id="aqt:FN924_03265"/>
<dbReference type="InterPro" id="IPR055259">
    <property type="entry name" value="YkvP/CgeB_Glyco_trans-like"/>
</dbReference>
<feature type="domain" description="Spore protein YkvP/CgeB glycosyl transferase-like" evidence="4">
    <location>
        <begin position="230"/>
        <end position="374"/>
    </location>
</feature>
<keyword evidence="2 5" id="KW-0808">Transferase</keyword>
<dbReference type="Gene3D" id="3.40.50.2000">
    <property type="entry name" value="Glycogen Phosphorylase B"/>
    <property type="match status" value="2"/>
</dbReference>
<dbReference type="Proteomes" id="UP000315215">
    <property type="component" value="Chromosome"/>
</dbReference>
<evidence type="ECO:0000259" key="4">
    <source>
        <dbReference type="Pfam" id="PF13524"/>
    </source>
</evidence>
<evidence type="ECO:0000259" key="3">
    <source>
        <dbReference type="Pfam" id="PF13439"/>
    </source>
</evidence>